<dbReference type="PANTHER" id="PTHR31302">
    <property type="entry name" value="TRANSMEMBRANE PROTEIN WITH METALLOPHOSPHOESTERASE DOMAIN-RELATED"/>
    <property type="match status" value="1"/>
</dbReference>
<dbReference type="EC" id="3.1.3.16" evidence="5"/>
<dbReference type="GO" id="GO:0016020">
    <property type="term" value="C:membrane"/>
    <property type="evidence" value="ECO:0007669"/>
    <property type="project" value="GOC"/>
</dbReference>
<feature type="transmembrane region" description="Helical" evidence="3">
    <location>
        <begin position="104"/>
        <end position="123"/>
    </location>
</feature>
<keyword evidence="6" id="KW-1185">Reference proteome</keyword>
<dbReference type="InterPro" id="IPR051158">
    <property type="entry name" value="Metallophosphoesterase_sf"/>
</dbReference>
<dbReference type="EMBL" id="AEPE02000005">
    <property type="protein sequence ID" value="EFZ36820.1"/>
    <property type="molecule type" value="Genomic_DNA"/>
</dbReference>
<organism evidence="5 6">
    <name type="scientific">Hoylesella oralis ATCC 33269</name>
    <dbReference type="NCBI Taxonomy" id="873533"/>
    <lineage>
        <taxon>Bacteria</taxon>
        <taxon>Pseudomonadati</taxon>
        <taxon>Bacteroidota</taxon>
        <taxon>Bacteroidia</taxon>
        <taxon>Bacteroidales</taxon>
        <taxon>Prevotellaceae</taxon>
        <taxon>Hoylesella</taxon>
    </lineage>
</organism>
<keyword evidence="1" id="KW-0479">Metal-binding</keyword>
<gene>
    <name evidence="5" type="ORF">HMPREF0663_11733</name>
</gene>
<reference evidence="5" key="1">
    <citation type="submission" date="2011-01" db="EMBL/GenBank/DDBJ databases">
        <authorList>
            <person name="Muzny D."/>
            <person name="Qin X."/>
            <person name="Buhay C."/>
            <person name="Dugan-Rocha S."/>
            <person name="Ding Y."/>
            <person name="Chen G."/>
            <person name="Hawes A."/>
            <person name="Holder M."/>
            <person name="Jhangiani S."/>
            <person name="Johnson A."/>
            <person name="Khan Z."/>
            <person name="Li Z."/>
            <person name="Liu W."/>
            <person name="Liu X."/>
            <person name="Perez L."/>
            <person name="Shen H."/>
            <person name="Wang Q."/>
            <person name="Watt J."/>
            <person name="Xi L."/>
            <person name="Xin Y."/>
            <person name="Zhou J."/>
            <person name="Deng J."/>
            <person name="Jiang H."/>
            <person name="Liu Y."/>
            <person name="Qu J."/>
            <person name="Song X.-Z."/>
            <person name="Zhang L."/>
            <person name="Villasana D."/>
            <person name="Johnson A."/>
            <person name="Liu J."/>
            <person name="Liyanage D."/>
            <person name="Lorensuhewa L."/>
            <person name="Robinson T."/>
            <person name="Song A."/>
            <person name="Song B.-B."/>
            <person name="Dinh H."/>
            <person name="Thornton R."/>
            <person name="Coyle M."/>
            <person name="Francisco L."/>
            <person name="Jackson L."/>
            <person name="Javaid M."/>
            <person name="Korchina V."/>
            <person name="Kovar C."/>
            <person name="Mata R."/>
            <person name="Mathew T."/>
            <person name="Ngo R."/>
            <person name="Nguyen L."/>
            <person name="Nguyen N."/>
            <person name="Okwuonu G."/>
            <person name="Ongeri F."/>
            <person name="Pham C."/>
            <person name="Simmons D."/>
            <person name="Wilczek-Boney K."/>
            <person name="Hale W."/>
            <person name="Jakkamsetti A."/>
            <person name="Pham P."/>
            <person name="Ruth R."/>
            <person name="San Lucas F."/>
            <person name="Warren J."/>
            <person name="Zhang J."/>
            <person name="Zhao Z."/>
            <person name="Zhou C."/>
            <person name="Zhu D."/>
            <person name="Lee S."/>
            <person name="Bess C."/>
            <person name="Blankenburg K."/>
            <person name="Forbes L."/>
            <person name="Fu Q."/>
            <person name="Gubbala S."/>
            <person name="Hirani K."/>
            <person name="Jayaseelan J.C."/>
            <person name="Lara F."/>
            <person name="Munidasa M."/>
            <person name="Palculict T."/>
            <person name="Patil S."/>
            <person name="Pu L.-L."/>
            <person name="Saada N."/>
            <person name="Tang L."/>
            <person name="Weissenberger G."/>
            <person name="Zhu Y."/>
            <person name="Hemphill L."/>
            <person name="Shang Y."/>
            <person name="Youmans B."/>
            <person name="Ayvaz T."/>
            <person name="Ross M."/>
            <person name="Santibanez J."/>
            <person name="Aqrawi P."/>
            <person name="Gross S."/>
            <person name="Joshi V."/>
            <person name="Fowler G."/>
            <person name="Nazareth L."/>
            <person name="Reid J."/>
            <person name="Worley K."/>
            <person name="Petrosino J."/>
            <person name="Highlander S."/>
            <person name="Gibbs R."/>
        </authorList>
    </citation>
    <scope>NUCLEOTIDE SEQUENCE [LARGE SCALE GENOMIC DNA]</scope>
    <source>
        <strain evidence="5">ATCC 33269</strain>
    </source>
</reference>
<evidence type="ECO:0000256" key="3">
    <source>
        <dbReference type="SAM" id="Phobius"/>
    </source>
</evidence>
<comment type="caution">
    <text evidence="5">The sequence shown here is derived from an EMBL/GenBank/DDBJ whole genome shotgun (WGS) entry which is preliminary data.</text>
</comment>
<dbReference type="RefSeq" id="WP_004369906.1">
    <property type="nucleotide sequence ID" value="NZ_GL833119.1"/>
</dbReference>
<evidence type="ECO:0000313" key="6">
    <source>
        <dbReference type="Proteomes" id="UP000005580"/>
    </source>
</evidence>
<accession>E7RRD2</accession>
<dbReference type="InterPro" id="IPR029052">
    <property type="entry name" value="Metallo-depent_PP-like"/>
</dbReference>
<feature type="domain" description="Calcineurin-like phosphoesterase" evidence="4">
    <location>
        <begin position="151"/>
        <end position="332"/>
    </location>
</feature>
<feature type="transmembrane region" description="Helical" evidence="3">
    <location>
        <begin position="69"/>
        <end position="92"/>
    </location>
</feature>
<dbReference type="GO" id="GO:0009245">
    <property type="term" value="P:lipid A biosynthetic process"/>
    <property type="evidence" value="ECO:0007669"/>
    <property type="project" value="TreeGrafter"/>
</dbReference>
<evidence type="ECO:0000256" key="2">
    <source>
        <dbReference type="ARBA" id="ARBA00022801"/>
    </source>
</evidence>
<dbReference type="InterPro" id="IPR004843">
    <property type="entry name" value="Calcineurin-like_PHP"/>
</dbReference>
<name>E7RRD2_9BACT</name>
<keyword evidence="3" id="KW-0472">Membrane</keyword>
<keyword evidence="2 5" id="KW-0378">Hydrolase</keyword>
<dbReference type="PANTHER" id="PTHR31302:SF31">
    <property type="entry name" value="PHOSPHODIESTERASE YAEI"/>
    <property type="match status" value="1"/>
</dbReference>
<dbReference type="STRING" id="28134.SAMN05444288_1376"/>
<feature type="transmembrane region" description="Helical" evidence="3">
    <location>
        <begin position="37"/>
        <end position="57"/>
    </location>
</feature>
<evidence type="ECO:0000313" key="5">
    <source>
        <dbReference type="EMBL" id="EFZ36820.1"/>
    </source>
</evidence>
<dbReference type="GO" id="GO:0008758">
    <property type="term" value="F:UDP-2,3-diacylglucosamine hydrolase activity"/>
    <property type="evidence" value="ECO:0007669"/>
    <property type="project" value="TreeGrafter"/>
</dbReference>
<keyword evidence="3" id="KW-0812">Transmembrane</keyword>
<dbReference type="CDD" id="cd07385">
    <property type="entry name" value="MPP_YkuE_C"/>
    <property type="match status" value="1"/>
</dbReference>
<keyword evidence="3" id="KW-1133">Transmembrane helix</keyword>
<protein>
    <submittedName>
        <fullName evidence="5">Ser/Thr phosphatase family protein</fullName>
        <ecNumber evidence="5">3.1.3.16</ecNumber>
    </submittedName>
</protein>
<dbReference type="Proteomes" id="UP000005580">
    <property type="component" value="Unassembled WGS sequence"/>
</dbReference>
<dbReference type="GO" id="GO:0046872">
    <property type="term" value="F:metal ion binding"/>
    <property type="evidence" value="ECO:0007669"/>
    <property type="project" value="UniProtKB-KW"/>
</dbReference>
<dbReference type="SUPFAM" id="SSF56300">
    <property type="entry name" value="Metallo-dependent phosphatases"/>
    <property type="match status" value="1"/>
</dbReference>
<sequence length="390" mass="44160">MIARIFVLLLLLIVLPDLYIGLRYFVHRLKSAWWCCLLWWLQCFGMVAYTVCLASLRNFVPDDLVWIDVYLLFIGIWVVPKAVFALCSSLGLLYCRLRRCRRNVGSLVGLAAGIIAAVLYVYGTTVGFSRLEIRHVDIYMKDLPAAFNGYKIVQFSDAHVGTFYGSRFALLKRDVDSINAQKADAIFFTGDLQNIQPSELRPHARSLASLQAKDGVYSVLGNHDYSEYIKADAAIKDANEKDMVNRQRQMGWKLLRNEHISIHRGKDSIVVVGTENDGRPPFPQKADLRKALRGIEEPGVFKILLQHDPSSWDRHVLPQSNIQLTLCGHTHAGQLSIFGWRPTELRYKQDYGLYRQGDRYLYVTAGIGGVVPFRLGSSAEIAVITLHKTK</sequence>
<dbReference type="eggNOG" id="COG1408">
    <property type="taxonomic scope" value="Bacteria"/>
</dbReference>
<dbReference type="HOGENOM" id="CLU_025443_6_0_10"/>
<dbReference type="AlphaFoldDB" id="E7RRD2"/>
<dbReference type="Gene3D" id="3.60.21.10">
    <property type="match status" value="1"/>
</dbReference>
<dbReference type="Pfam" id="PF00149">
    <property type="entry name" value="Metallophos"/>
    <property type="match status" value="1"/>
</dbReference>
<proteinExistence type="predicted"/>
<dbReference type="GO" id="GO:0004722">
    <property type="term" value="F:protein serine/threonine phosphatase activity"/>
    <property type="evidence" value="ECO:0007669"/>
    <property type="project" value="UniProtKB-EC"/>
</dbReference>
<evidence type="ECO:0000259" key="4">
    <source>
        <dbReference type="Pfam" id="PF00149"/>
    </source>
</evidence>
<evidence type="ECO:0000256" key="1">
    <source>
        <dbReference type="ARBA" id="ARBA00022723"/>
    </source>
</evidence>
<feature type="transmembrane region" description="Helical" evidence="3">
    <location>
        <begin position="6"/>
        <end position="25"/>
    </location>
</feature>